<keyword evidence="2" id="KW-0808">Transferase</keyword>
<comment type="similarity">
    <text evidence="3">Belongs to the glycosyl hydrolase 130 family.</text>
</comment>
<accession>A0AAW6TS67</accession>
<organism evidence="4 5">
    <name type="scientific">Flavobacterium yafengii</name>
    <dbReference type="NCBI Taxonomy" id="3041253"/>
    <lineage>
        <taxon>Bacteria</taxon>
        <taxon>Pseudomonadati</taxon>
        <taxon>Bacteroidota</taxon>
        <taxon>Flavobacteriia</taxon>
        <taxon>Flavobacteriales</taxon>
        <taxon>Flavobacteriaceae</taxon>
        <taxon>Flavobacterium</taxon>
    </lineage>
</organism>
<evidence type="ECO:0008006" key="6">
    <source>
        <dbReference type="Google" id="ProtNLM"/>
    </source>
</evidence>
<dbReference type="PANTHER" id="PTHR34106:SF4">
    <property type="entry name" value="BLL5143 PROTEIN"/>
    <property type="match status" value="1"/>
</dbReference>
<reference evidence="4 5" key="1">
    <citation type="submission" date="2023-04" db="EMBL/GenBank/DDBJ databases">
        <title>Two novel species of Flavobacterium.</title>
        <authorList>
            <person name="Liu Q."/>
            <person name="Xin Y.-H."/>
        </authorList>
    </citation>
    <scope>NUCLEOTIDE SEQUENCE [LARGE SCALE GENOMIC DNA]</scope>
    <source>
        <strain evidence="4 5">LB2P87</strain>
    </source>
</reference>
<dbReference type="PANTHER" id="PTHR34106">
    <property type="entry name" value="GLYCOSIDASE"/>
    <property type="match status" value="1"/>
</dbReference>
<dbReference type="AlphaFoldDB" id="A0AAW6TS67"/>
<dbReference type="Proteomes" id="UP001228643">
    <property type="component" value="Unassembled WGS sequence"/>
</dbReference>
<evidence type="ECO:0000256" key="1">
    <source>
        <dbReference type="ARBA" id="ARBA00022676"/>
    </source>
</evidence>
<dbReference type="SUPFAM" id="SSF75005">
    <property type="entry name" value="Arabinanase/levansucrase/invertase"/>
    <property type="match status" value="1"/>
</dbReference>
<evidence type="ECO:0000313" key="5">
    <source>
        <dbReference type="Proteomes" id="UP001228643"/>
    </source>
</evidence>
<dbReference type="Gene3D" id="2.115.10.20">
    <property type="entry name" value="Glycosyl hydrolase domain, family 43"/>
    <property type="match status" value="1"/>
</dbReference>
<proteinExistence type="inferred from homology"/>
<dbReference type="GO" id="GO:0016757">
    <property type="term" value="F:glycosyltransferase activity"/>
    <property type="evidence" value="ECO:0007669"/>
    <property type="project" value="UniProtKB-KW"/>
</dbReference>
<name>A0AAW6TS67_9FLAO</name>
<gene>
    <name evidence="4" type="ORF">QLS97_10350</name>
</gene>
<evidence type="ECO:0000256" key="3">
    <source>
        <dbReference type="ARBA" id="ARBA00024356"/>
    </source>
</evidence>
<dbReference type="InterPro" id="IPR023296">
    <property type="entry name" value="Glyco_hydro_beta-prop_sf"/>
</dbReference>
<dbReference type="InterPro" id="IPR007184">
    <property type="entry name" value="Mannoside_phosphorylase"/>
</dbReference>
<protein>
    <recommendedName>
        <fullName evidence="6">Glycosidase</fullName>
    </recommendedName>
</protein>
<evidence type="ECO:0000256" key="2">
    <source>
        <dbReference type="ARBA" id="ARBA00022679"/>
    </source>
</evidence>
<keyword evidence="5" id="KW-1185">Reference proteome</keyword>
<comment type="caution">
    <text evidence="4">The sequence shown here is derived from an EMBL/GenBank/DDBJ whole genome shotgun (WGS) entry which is preliminary data.</text>
</comment>
<evidence type="ECO:0000313" key="4">
    <source>
        <dbReference type="EMBL" id="MDI5950047.1"/>
    </source>
</evidence>
<dbReference type="EMBL" id="JASCRY010000003">
    <property type="protein sequence ID" value="MDI5950047.1"/>
    <property type="molecule type" value="Genomic_DNA"/>
</dbReference>
<keyword evidence="1" id="KW-0328">Glycosyltransferase</keyword>
<sequence length="68" mass="7700">MLVWKNNPVILQDSSYTWEFTQIGNYGSPLRTEEGWLVITHGVGATRRYCIGASLFDLDNPSKEIGRP</sequence>